<reference evidence="1" key="1">
    <citation type="submission" date="2013-12" db="EMBL/GenBank/DDBJ databases">
        <authorList>
            <person name="Aslett M."/>
        </authorList>
    </citation>
    <scope>NUCLEOTIDE SEQUENCE [LARGE SCALE GENOMIC DNA]</scope>
    <source>
        <strain evidence="1">Lindley</strain>
    </source>
</reference>
<reference evidence="2" key="3">
    <citation type="submission" date="2016-06" db="UniProtKB">
        <authorList>
            <consortium name="WormBaseParasite"/>
        </authorList>
    </citation>
    <scope>IDENTIFICATION</scope>
</reference>
<dbReference type="AlphaFoldDB" id="A0A183CLM1"/>
<sequence length="94" mass="10414">MGLMDDHFCGMINPFFVFVTECGGGWNKKLTDFWGIVCRLAMNFDYCQASYSHLTSLYVTLKLTLRPACAITTGTKKASDAVMSSEVGDLDGLW</sequence>
<reference evidence="1" key="2">
    <citation type="submission" date="2014-05" db="EMBL/GenBank/DDBJ databases">
        <title>The genome and life-stage specific transcriptomes of Globodera pallida elucidate key aspects of plant parasitism by a cyst nematode.</title>
        <authorList>
            <person name="Cotton J.A."/>
            <person name="Lilley C.J."/>
            <person name="Jones L.M."/>
            <person name="Kikuchi T."/>
            <person name="Reid A.J."/>
            <person name="Thorpe P."/>
            <person name="Tsai I.J."/>
            <person name="Beasley H."/>
            <person name="Blok V."/>
            <person name="Cock P.J.A."/>
            <person name="Van den Akker S.E."/>
            <person name="Holroyd N."/>
            <person name="Hunt M."/>
            <person name="Mantelin S."/>
            <person name="Naghra H."/>
            <person name="Pain A."/>
            <person name="Palomares-Rius J.E."/>
            <person name="Zarowiecki M."/>
            <person name="Berriman M."/>
            <person name="Jones J.T."/>
            <person name="Urwin P.E."/>
        </authorList>
    </citation>
    <scope>NUCLEOTIDE SEQUENCE [LARGE SCALE GENOMIC DNA]</scope>
    <source>
        <strain evidence="1">Lindley</strain>
    </source>
</reference>
<name>A0A183CLM1_GLOPA</name>
<proteinExistence type="predicted"/>
<dbReference type="Proteomes" id="UP000050741">
    <property type="component" value="Unassembled WGS sequence"/>
</dbReference>
<accession>A0A183CLM1</accession>
<evidence type="ECO:0000313" key="2">
    <source>
        <dbReference type="WBParaSite" id="GPLIN_001377700"/>
    </source>
</evidence>
<dbReference type="WBParaSite" id="GPLIN_001377700">
    <property type="protein sequence ID" value="GPLIN_001377700"/>
    <property type="gene ID" value="GPLIN_001377700"/>
</dbReference>
<protein>
    <submittedName>
        <fullName evidence="2">Uncharacterized protein</fullName>
    </submittedName>
</protein>
<keyword evidence="1" id="KW-1185">Reference proteome</keyword>
<evidence type="ECO:0000313" key="1">
    <source>
        <dbReference type="Proteomes" id="UP000050741"/>
    </source>
</evidence>
<organism evidence="1 2">
    <name type="scientific">Globodera pallida</name>
    <name type="common">Potato cyst nematode worm</name>
    <name type="synonym">Heterodera pallida</name>
    <dbReference type="NCBI Taxonomy" id="36090"/>
    <lineage>
        <taxon>Eukaryota</taxon>
        <taxon>Metazoa</taxon>
        <taxon>Ecdysozoa</taxon>
        <taxon>Nematoda</taxon>
        <taxon>Chromadorea</taxon>
        <taxon>Rhabditida</taxon>
        <taxon>Tylenchina</taxon>
        <taxon>Tylenchomorpha</taxon>
        <taxon>Tylenchoidea</taxon>
        <taxon>Heteroderidae</taxon>
        <taxon>Heteroderinae</taxon>
        <taxon>Globodera</taxon>
    </lineage>
</organism>